<evidence type="ECO:0000256" key="9">
    <source>
        <dbReference type="ARBA" id="ARBA00022833"/>
    </source>
</evidence>
<evidence type="ECO:0000256" key="12">
    <source>
        <dbReference type="ARBA" id="ARBA00023146"/>
    </source>
</evidence>
<dbReference type="Gene3D" id="3.40.50.620">
    <property type="entry name" value="HUPs"/>
    <property type="match status" value="2"/>
</dbReference>
<dbReference type="GO" id="GO:0002161">
    <property type="term" value="F:aminoacyl-tRNA deacylase activity"/>
    <property type="evidence" value="ECO:0007669"/>
    <property type="project" value="InterPro"/>
</dbReference>
<accession>A0A4S4BLD6</accession>
<dbReference type="GO" id="GO:0008270">
    <property type="term" value="F:zinc ion binding"/>
    <property type="evidence" value="ECO:0007669"/>
    <property type="project" value="UniProtKB-UniRule"/>
</dbReference>
<dbReference type="InterPro" id="IPR033709">
    <property type="entry name" value="Anticodon_Ile_ABEc"/>
</dbReference>
<evidence type="ECO:0000256" key="14">
    <source>
        <dbReference type="ARBA" id="ARBA00048359"/>
    </source>
</evidence>
<evidence type="ECO:0000259" key="17">
    <source>
        <dbReference type="Pfam" id="PF08264"/>
    </source>
</evidence>
<dbReference type="InterPro" id="IPR001412">
    <property type="entry name" value="aa-tRNA-synth_I_CS"/>
</dbReference>
<feature type="binding site" evidence="15">
    <location>
        <position position="593"/>
    </location>
    <ligand>
        <name>ATP</name>
        <dbReference type="ChEBI" id="CHEBI:30616"/>
    </ligand>
</feature>
<dbReference type="InterPro" id="IPR014729">
    <property type="entry name" value="Rossmann-like_a/b/a_fold"/>
</dbReference>
<dbReference type="CDD" id="cd00818">
    <property type="entry name" value="IleRS_core"/>
    <property type="match status" value="1"/>
</dbReference>
<keyword evidence="9 15" id="KW-0862">Zinc</keyword>
<dbReference type="EC" id="6.1.1.5" evidence="15"/>
<comment type="subunit">
    <text evidence="4 15">Monomer.</text>
</comment>
<comment type="similarity">
    <text evidence="3 15">Belongs to the class-I aminoacyl-tRNA synthetase family. IleS type 2 subfamily.</text>
</comment>
<dbReference type="CDD" id="cd07961">
    <property type="entry name" value="Anticodon_Ia_Ile_ABEc"/>
    <property type="match status" value="1"/>
</dbReference>
<dbReference type="Proteomes" id="UP000310636">
    <property type="component" value="Unassembled WGS sequence"/>
</dbReference>
<keyword evidence="11 15" id="KW-0648">Protein biosynthesis</keyword>
<comment type="catalytic activity">
    <reaction evidence="14 15">
        <text>tRNA(Ile) + L-isoleucine + ATP = L-isoleucyl-tRNA(Ile) + AMP + diphosphate</text>
        <dbReference type="Rhea" id="RHEA:11060"/>
        <dbReference type="Rhea" id="RHEA-COMP:9666"/>
        <dbReference type="Rhea" id="RHEA-COMP:9695"/>
        <dbReference type="ChEBI" id="CHEBI:30616"/>
        <dbReference type="ChEBI" id="CHEBI:33019"/>
        <dbReference type="ChEBI" id="CHEBI:58045"/>
        <dbReference type="ChEBI" id="CHEBI:78442"/>
        <dbReference type="ChEBI" id="CHEBI:78528"/>
        <dbReference type="ChEBI" id="CHEBI:456215"/>
        <dbReference type="EC" id="6.1.1.5"/>
    </reaction>
</comment>
<evidence type="ECO:0000256" key="2">
    <source>
        <dbReference type="ARBA" id="ARBA00004496"/>
    </source>
</evidence>
<dbReference type="SUPFAM" id="SSF52374">
    <property type="entry name" value="Nucleotidylyl transferase"/>
    <property type="match status" value="1"/>
</dbReference>
<dbReference type="FunFam" id="3.40.50.620:FF:000075">
    <property type="entry name" value="Isoleucine--tRNA ligase"/>
    <property type="match status" value="1"/>
</dbReference>
<name>A0A4S4BLD6_9BACL</name>
<dbReference type="InterPro" id="IPR009008">
    <property type="entry name" value="Val/Leu/Ile-tRNA-synth_edit"/>
</dbReference>
<dbReference type="NCBIfam" id="TIGR00392">
    <property type="entry name" value="ileS"/>
    <property type="match status" value="1"/>
</dbReference>
<evidence type="ECO:0000256" key="1">
    <source>
        <dbReference type="ARBA" id="ARBA00001947"/>
    </source>
</evidence>
<keyword evidence="5 15" id="KW-0963">Cytoplasm</keyword>
<keyword evidence="12 15" id="KW-0030">Aminoacyl-tRNA synthetase</keyword>
<evidence type="ECO:0000256" key="4">
    <source>
        <dbReference type="ARBA" id="ARBA00011245"/>
    </source>
</evidence>
<comment type="function">
    <text evidence="13 15">Catalyzes the attachment of isoleucine to tRNA(Ile). As IleRS can inadvertently accommodate and process structurally similar amino acids such as valine, to avoid such errors it has two additional distinct tRNA(Ile)-dependent editing activities. One activity is designated as 'pretransfer' editing and involves the hydrolysis of activated Val-AMP. The other activity is designated 'posttransfer' editing and involves deacylation of mischarged Val-tRNA(Ile).</text>
</comment>
<comment type="domain">
    <text evidence="15">IleRS has two distinct active sites: one for aminoacylation and one for editing. The misactivated valine is translocated from the active site to the editing site, which sterically excludes the correctly activated isoleucine. The single editing site contains two valyl binding pockets, one specific for each substrate (Val-AMP or Val-tRNA(Ile)).</text>
</comment>
<sequence>MNRVDVKEKARARELRVLDKWNKEDTFRKSIDNRKEAPNFVFYEGPPTANGKPHIGHVLGRVIKDFMSRYKTMSGYRVIRKAGWDTHGLPVELGVEKQLGISGKQEIENYGVEPFIKKCKESVFEYERQWRELTAAIGYWTDLDNPYITLDNRYIESVWNILATIHDKGLLYRGHRVSPYCPDCQTTLSSHEVAQGYEDVKDLSATAKFKLKKSGEYALAWTTTPWTLPGNVALAVHPDIDYVRVKQGEEVLILAGTLAEKVLKGDYEPLGTVKGSELVGLEYEPLFPYVVVENAYRIIDADYVSDSSGTGIVHIAPAHGDDDYRVARQHGIPMLMVVNGEGRYTDAVTDMAGRFVKDPEVDIEIVRKLSERGLLYHKERYEHSYPFCWRCKTPLIYYATESWFIRTTAVKEQLIANNKTVKWYPEHLRDGRFGKFLEELVDWNISRNRYWGTPLNVWTCDTCGKEKAPHSHAELRELAIGDVPADLELHKPYVDEVRLRCECGGTMTRTPEVIDVWFDSGSMPFAQYHHPFGDEKTFAEQYPADFISEGIDQTRGWFFSLLAVSTLYNGKAPYKSVISTGHVLDENGQKMSKSKGNVVDPWDIINEAGTDALRWALLADSVPWNSKRFSRGIVGEAKSKVIDTLVNTHAFYALYATIDGYVPSNPAHQAGESTNKLDRWILSRVNSLIATVRSGLEANDFLNPAKAIEQCIDELSNWYVRRSRDRFWGSGLTEDKINAYQTLREALLTLSRLIAPYTPFVAEDIYGNLGGGESVHLADYPQADESKIDEKLERDMETARNIVELARNVRNEAGIKNRQPLSELLVSLGGEFDALGYEDIIKDELNVKKLTIVTDDSGFVDFSLKLNLKAAGKKYGKHVGPIQAVLKGFGADEARAVVTGGVLNYTSAEGEALAVTLDELLVEKQAKPGFASASGSGLTVALNTDITPELEQEGLVREVIRAVQDLRKKLDLKVEQRVSLVLDVDAETEAALQAFEHVLRENVLVNEVSFGAESGAEKVQAGDKWIGLTIRS</sequence>
<dbReference type="PANTHER" id="PTHR42780">
    <property type="entry name" value="SOLEUCYL-TRNA SYNTHETASE"/>
    <property type="match status" value="1"/>
</dbReference>
<dbReference type="Pfam" id="PF08264">
    <property type="entry name" value="Anticodon_1"/>
    <property type="match status" value="1"/>
</dbReference>
<proteinExistence type="inferred from homology"/>
<dbReference type="InterPro" id="IPR009080">
    <property type="entry name" value="tRNAsynth_Ia_anticodon-bd"/>
</dbReference>
<evidence type="ECO:0000256" key="7">
    <source>
        <dbReference type="ARBA" id="ARBA00022723"/>
    </source>
</evidence>
<dbReference type="InterPro" id="IPR013155">
    <property type="entry name" value="M/V/L/I-tRNA-synth_anticd-bd"/>
</dbReference>
<dbReference type="EMBL" id="SSOB01000030">
    <property type="protein sequence ID" value="THF75575.1"/>
    <property type="molecule type" value="Genomic_DNA"/>
</dbReference>
<protein>
    <recommendedName>
        <fullName evidence="15">Isoleucine--tRNA ligase</fullName>
        <ecNumber evidence="15">6.1.1.5</ecNumber>
    </recommendedName>
    <alternativeName>
        <fullName evidence="15">Isoleucyl-tRNA synthetase</fullName>
        <shortName evidence="15">IleRS</shortName>
    </alternativeName>
</protein>
<keyword evidence="7 15" id="KW-0479">Metal-binding</keyword>
<comment type="caution">
    <text evidence="18">The sequence shown here is derived from an EMBL/GenBank/DDBJ whole genome shotgun (WGS) entry which is preliminary data.</text>
</comment>
<dbReference type="SUPFAM" id="SSF50677">
    <property type="entry name" value="ValRS/IleRS/LeuRS editing domain"/>
    <property type="match status" value="1"/>
</dbReference>
<evidence type="ECO:0000313" key="18">
    <source>
        <dbReference type="EMBL" id="THF75575.1"/>
    </source>
</evidence>
<dbReference type="Pfam" id="PF19302">
    <property type="entry name" value="DUF5915"/>
    <property type="match status" value="1"/>
</dbReference>
<feature type="domain" description="Aminoacyl-tRNA synthetase class Ia" evidence="16">
    <location>
        <begin position="17"/>
        <end position="619"/>
    </location>
</feature>
<feature type="domain" description="Methionyl/Valyl/Leucyl/Isoleucyl-tRNA synthetase anticodon-binding" evidence="17">
    <location>
        <begin position="678"/>
        <end position="823"/>
    </location>
</feature>
<dbReference type="GO" id="GO:0005737">
    <property type="term" value="C:cytoplasm"/>
    <property type="evidence" value="ECO:0007669"/>
    <property type="project" value="UniProtKB-SubCell"/>
</dbReference>
<evidence type="ECO:0000256" key="3">
    <source>
        <dbReference type="ARBA" id="ARBA00007078"/>
    </source>
</evidence>
<evidence type="ECO:0000256" key="13">
    <source>
        <dbReference type="ARBA" id="ARBA00025217"/>
    </source>
</evidence>
<keyword evidence="10 15" id="KW-0067">ATP-binding</keyword>
<feature type="short sequence motif" description="'HIGH' region" evidence="15">
    <location>
        <begin position="47"/>
        <end position="57"/>
    </location>
</feature>
<dbReference type="AlphaFoldDB" id="A0A4S4BLD6"/>
<comment type="subcellular location">
    <subcellularLocation>
        <location evidence="2 15">Cytoplasm</location>
    </subcellularLocation>
</comment>
<dbReference type="GO" id="GO:0005524">
    <property type="term" value="F:ATP binding"/>
    <property type="evidence" value="ECO:0007669"/>
    <property type="project" value="UniProtKB-UniRule"/>
</dbReference>
<dbReference type="Pfam" id="PF00133">
    <property type="entry name" value="tRNA-synt_1"/>
    <property type="match status" value="1"/>
</dbReference>
<comment type="cofactor">
    <cofactor evidence="1 15">
        <name>Zn(2+)</name>
        <dbReference type="ChEBI" id="CHEBI:29105"/>
    </cofactor>
</comment>
<dbReference type="HAMAP" id="MF_02003">
    <property type="entry name" value="Ile_tRNA_synth_type2"/>
    <property type="match status" value="1"/>
</dbReference>
<evidence type="ECO:0000256" key="15">
    <source>
        <dbReference type="HAMAP-Rule" id="MF_02003"/>
    </source>
</evidence>
<evidence type="ECO:0000256" key="11">
    <source>
        <dbReference type="ARBA" id="ARBA00022917"/>
    </source>
</evidence>
<dbReference type="PROSITE" id="PS00178">
    <property type="entry name" value="AA_TRNA_LIGASE_I"/>
    <property type="match status" value="1"/>
</dbReference>
<dbReference type="FunFam" id="3.40.50.620:FF:000063">
    <property type="entry name" value="Isoleucine--tRNA ligase"/>
    <property type="match status" value="1"/>
</dbReference>
<keyword evidence="8 15" id="KW-0547">Nucleotide-binding</keyword>
<dbReference type="InterPro" id="IPR023586">
    <property type="entry name" value="Ile-tRNA-ligase_type2"/>
</dbReference>
<reference evidence="18 19" key="1">
    <citation type="submission" date="2019-04" db="EMBL/GenBank/DDBJ databases">
        <title>Cohnella sp. nov. isolated from preserved vegetables.</title>
        <authorList>
            <person name="Lin S.-Y."/>
            <person name="Hung M.-H."/>
            <person name="Young C.-C."/>
        </authorList>
    </citation>
    <scope>NUCLEOTIDE SEQUENCE [LARGE SCALE GENOMIC DNA]</scope>
    <source>
        <strain evidence="18 19">CC-MHH1044</strain>
    </source>
</reference>
<dbReference type="GO" id="GO:0000049">
    <property type="term" value="F:tRNA binding"/>
    <property type="evidence" value="ECO:0007669"/>
    <property type="project" value="InterPro"/>
</dbReference>
<dbReference type="SUPFAM" id="SSF47323">
    <property type="entry name" value="Anticodon-binding domain of a subclass of class I aminoacyl-tRNA synthetases"/>
    <property type="match status" value="2"/>
</dbReference>
<evidence type="ECO:0000256" key="8">
    <source>
        <dbReference type="ARBA" id="ARBA00022741"/>
    </source>
</evidence>
<keyword evidence="6 15" id="KW-0436">Ligase</keyword>
<evidence type="ECO:0000256" key="10">
    <source>
        <dbReference type="ARBA" id="ARBA00022840"/>
    </source>
</evidence>
<dbReference type="PANTHER" id="PTHR42780:SF1">
    <property type="entry name" value="ISOLEUCINE--TRNA LIGASE, CYTOPLASMIC"/>
    <property type="match status" value="1"/>
</dbReference>
<organism evidence="18 19">
    <name type="scientific">Cohnella fermenti</name>
    <dbReference type="NCBI Taxonomy" id="2565925"/>
    <lineage>
        <taxon>Bacteria</taxon>
        <taxon>Bacillati</taxon>
        <taxon>Bacillota</taxon>
        <taxon>Bacilli</taxon>
        <taxon>Bacillales</taxon>
        <taxon>Paenibacillaceae</taxon>
        <taxon>Cohnella</taxon>
    </lineage>
</organism>
<dbReference type="RefSeq" id="WP_136371825.1">
    <property type="nucleotide sequence ID" value="NZ_SSOB01000030.1"/>
</dbReference>
<dbReference type="GO" id="GO:0004822">
    <property type="term" value="F:isoleucine-tRNA ligase activity"/>
    <property type="evidence" value="ECO:0007669"/>
    <property type="project" value="UniProtKB-UniRule"/>
</dbReference>
<dbReference type="InterPro" id="IPR002301">
    <property type="entry name" value="Ile-tRNA-ligase"/>
</dbReference>
<keyword evidence="19" id="KW-1185">Reference proteome</keyword>
<dbReference type="PRINTS" id="PR00984">
    <property type="entry name" value="TRNASYNTHILE"/>
</dbReference>
<dbReference type="InterPro" id="IPR002300">
    <property type="entry name" value="aa-tRNA-synth_Ia"/>
</dbReference>
<dbReference type="GO" id="GO:0006428">
    <property type="term" value="P:isoleucyl-tRNA aminoacylation"/>
    <property type="evidence" value="ECO:0007669"/>
    <property type="project" value="UniProtKB-UniRule"/>
</dbReference>
<gene>
    <name evidence="15" type="primary">ileS</name>
    <name evidence="18" type="ORF">E6C55_21195</name>
</gene>
<evidence type="ECO:0000313" key="19">
    <source>
        <dbReference type="Proteomes" id="UP000310636"/>
    </source>
</evidence>
<evidence type="ECO:0000256" key="6">
    <source>
        <dbReference type="ARBA" id="ARBA00022598"/>
    </source>
</evidence>
<feature type="short sequence motif" description="'KMSKS' region" evidence="15">
    <location>
        <begin position="590"/>
        <end position="594"/>
    </location>
</feature>
<dbReference type="OrthoDB" id="9810365at2"/>
<evidence type="ECO:0000259" key="16">
    <source>
        <dbReference type="Pfam" id="PF00133"/>
    </source>
</evidence>
<evidence type="ECO:0000256" key="5">
    <source>
        <dbReference type="ARBA" id="ARBA00022490"/>
    </source>
</evidence>
<dbReference type="Gene3D" id="1.10.730.10">
    <property type="entry name" value="Isoleucyl-tRNA Synthetase, Domain 1"/>
    <property type="match status" value="1"/>
</dbReference>
<dbReference type="Gene3D" id="3.90.740.10">
    <property type="entry name" value="Valyl/Leucyl/Isoleucyl-tRNA synthetase, editing domain"/>
    <property type="match status" value="1"/>
</dbReference>